<evidence type="ECO:0000313" key="3">
    <source>
        <dbReference type="EMBL" id="SDK27003.1"/>
    </source>
</evidence>
<dbReference type="Proteomes" id="UP000037269">
    <property type="component" value="Unassembled WGS sequence"/>
</dbReference>
<dbReference type="OrthoDB" id="2679415at2"/>
<dbReference type="STRING" id="47500.AF333_10680"/>
<organism evidence="2 4">
    <name type="scientific">Aneurinibacillus migulanus</name>
    <name type="common">Bacillus migulanus</name>
    <dbReference type="NCBI Taxonomy" id="47500"/>
    <lineage>
        <taxon>Bacteria</taxon>
        <taxon>Bacillati</taxon>
        <taxon>Bacillota</taxon>
        <taxon>Bacilli</taxon>
        <taxon>Bacillales</taxon>
        <taxon>Paenibacillaceae</taxon>
        <taxon>Aneurinibacillus group</taxon>
        <taxon>Aneurinibacillus</taxon>
    </lineage>
</organism>
<dbReference type="EMBL" id="FNED01000046">
    <property type="protein sequence ID" value="SDK27003.1"/>
    <property type="molecule type" value="Genomic_DNA"/>
</dbReference>
<keyword evidence="1" id="KW-0175">Coiled coil</keyword>
<accession>A0A0D1VE07</accession>
<dbReference type="EMBL" id="LGUG01000004">
    <property type="protein sequence ID" value="KON95878.1"/>
    <property type="molecule type" value="Genomic_DNA"/>
</dbReference>
<sequence>MSDELLKEILAELRGVKNEVKQLKTEMNQRFDEMNDSIERKHIENIKAGESLLHMITDVQSKMATKEDTERIHKRLDYQILRIARTEEEIHLLKPEKQ</sequence>
<dbReference type="PATRIC" id="fig|47500.8.peg.5286"/>
<dbReference type="RefSeq" id="WP_043064911.1">
    <property type="nucleotide sequence ID" value="NZ_BJOA01000260.1"/>
</dbReference>
<protein>
    <submittedName>
        <fullName evidence="2">Uncharacterized protein</fullName>
    </submittedName>
</protein>
<name>A0A0D1VE07_ANEMI</name>
<dbReference type="GeneID" id="42305661"/>
<evidence type="ECO:0000313" key="2">
    <source>
        <dbReference type="EMBL" id="KON95878.1"/>
    </source>
</evidence>
<evidence type="ECO:0000313" key="5">
    <source>
        <dbReference type="Proteomes" id="UP000182836"/>
    </source>
</evidence>
<dbReference type="Proteomes" id="UP000182836">
    <property type="component" value="Unassembled WGS sequence"/>
</dbReference>
<evidence type="ECO:0000313" key="4">
    <source>
        <dbReference type="Proteomes" id="UP000037269"/>
    </source>
</evidence>
<proteinExistence type="predicted"/>
<reference evidence="2 4" key="1">
    <citation type="submission" date="2015-07" db="EMBL/GenBank/DDBJ databases">
        <title>Fjat-14205 dsm 2895.</title>
        <authorList>
            <person name="Liu B."/>
            <person name="Wang J."/>
            <person name="Zhu Y."/>
            <person name="Liu G."/>
            <person name="Chen Q."/>
            <person name="Chen Z."/>
            <person name="Lan J."/>
            <person name="Che J."/>
            <person name="Ge C."/>
            <person name="Shi H."/>
            <person name="Pan Z."/>
            <person name="Liu X."/>
        </authorList>
    </citation>
    <scope>NUCLEOTIDE SEQUENCE [LARGE SCALE GENOMIC DNA]</scope>
    <source>
        <strain evidence="2 4">DSM 2895</strain>
    </source>
</reference>
<gene>
    <name evidence="2" type="ORF">AF333_10680</name>
    <name evidence="3" type="ORF">SAMN04487909_14643</name>
</gene>
<reference evidence="3 5" key="2">
    <citation type="submission" date="2016-10" db="EMBL/GenBank/DDBJ databases">
        <authorList>
            <person name="de Groot N.N."/>
        </authorList>
    </citation>
    <scope>NUCLEOTIDE SEQUENCE [LARGE SCALE GENOMIC DNA]</scope>
    <source>
        <strain evidence="3 5">DSM 2895</strain>
    </source>
</reference>
<feature type="coiled-coil region" evidence="1">
    <location>
        <begin position="6"/>
        <end position="33"/>
    </location>
</feature>
<dbReference type="AlphaFoldDB" id="A0A0D1VE07"/>
<keyword evidence="4" id="KW-1185">Reference proteome</keyword>
<evidence type="ECO:0000256" key="1">
    <source>
        <dbReference type="SAM" id="Coils"/>
    </source>
</evidence>